<evidence type="ECO:0000313" key="1">
    <source>
        <dbReference type="EMBL" id="EGO28336.1"/>
    </source>
</evidence>
<proteinExistence type="predicted"/>
<dbReference type="OrthoDB" id="2682294at2759"/>
<reference evidence="1" key="1">
    <citation type="submission" date="2011-04" db="EMBL/GenBank/DDBJ databases">
        <title>Evolution of plant cell wall degrading machinery underlies the functional diversity of forest fungi.</title>
        <authorList>
            <consortium name="US DOE Joint Genome Institute (JGI-PGF)"/>
            <person name="Eastwood D.C."/>
            <person name="Floudas D."/>
            <person name="Binder M."/>
            <person name="Majcherczyk A."/>
            <person name="Schneider P."/>
            <person name="Aerts A."/>
            <person name="Asiegbu F.O."/>
            <person name="Baker S.E."/>
            <person name="Barry K."/>
            <person name="Bendiksby M."/>
            <person name="Blumentritt M."/>
            <person name="Coutinho P.M."/>
            <person name="Cullen D."/>
            <person name="Cullen D."/>
            <person name="Gathman A."/>
            <person name="Goodell B."/>
            <person name="Henrissat B."/>
            <person name="Ihrmark K."/>
            <person name="Kauserud H."/>
            <person name="Kohler A."/>
            <person name="LaButti K."/>
            <person name="Lapidus A."/>
            <person name="Lavin J.L."/>
            <person name="Lee Y.-H."/>
            <person name="Lindquist E."/>
            <person name="Lilly W."/>
            <person name="Lucas S."/>
            <person name="Morin E."/>
            <person name="Murat C."/>
            <person name="Oguiza J.A."/>
            <person name="Park J."/>
            <person name="Pisabarro A.G."/>
            <person name="Riley R."/>
            <person name="Rosling A."/>
            <person name="Salamov A."/>
            <person name="Schmidt O."/>
            <person name="Schmutz J."/>
            <person name="Skrede I."/>
            <person name="Stenlid J."/>
            <person name="Wiebenga A."/>
            <person name="Xie X."/>
            <person name="Kues U."/>
            <person name="Hibbett D.S."/>
            <person name="Hoffmeister D."/>
            <person name="Hogberg N."/>
            <person name="Martin F."/>
            <person name="Grigoriev I.V."/>
            <person name="Watkinson S.C."/>
        </authorList>
    </citation>
    <scope>NUCLEOTIDE SEQUENCE</scope>
    <source>
        <strain evidence="1">S7.9</strain>
    </source>
</reference>
<dbReference type="PANTHER" id="PTHR31912:SF34">
    <property type="entry name" value="NOTOCHORD-RELATED PROTEIN"/>
    <property type="match status" value="1"/>
</dbReference>
<organism>
    <name type="scientific">Serpula lacrymans var. lacrymans (strain S7.9)</name>
    <name type="common">Dry rot fungus</name>
    <dbReference type="NCBI Taxonomy" id="578457"/>
    <lineage>
        <taxon>Eukaryota</taxon>
        <taxon>Fungi</taxon>
        <taxon>Dikarya</taxon>
        <taxon>Basidiomycota</taxon>
        <taxon>Agaricomycotina</taxon>
        <taxon>Agaricomycetes</taxon>
        <taxon>Agaricomycetidae</taxon>
        <taxon>Boletales</taxon>
        <taxon>Coniophorineae</taxon>
        <taxon>Serpulaceae</taxon>
        <taxon>Serpula</taxon>
    </lineage>
</organism>
<accession>F8NK70</accession>
<gene>
    <name evidence="1" type="ORF">SERLADRAFT_405916</name>
</gene>
<dbReference type="RefSeq" id="XP_007314535.1">
    <property type="nucleotide sequence ID" value="XM_007314473.1"/>
</dbReference>
<name>F8NK70_SERL9</name>
<dbReference type="PANTHER" id="PTHR31912">
    <property type="entry name" value="IP13529P"/>
    <property type="match status" value="1"/>
</dbReference>
<dbReference type="AlphaFoldDB" id="F8NK70"/>
<sequence>MQLYPVFTSKICETCHTAKVVQGIKPELQVPMWADGHTHYLLGELSQLSNRQLVIPVRWFKLTDNGPVYSEEIPVTHDSIAQVNLVHADRSLVRTIGLAFVIMALSQPYKSQQAWGDDVSGNRSKQYNEHRNIYFAHANLPQKKLSQKFFLIIPSNLNYVLMWGSKATTGVESVTWAAHSKKQKQIKFTNNILNNEFCFIIFTQPGVPRTSEGTKLAVTQQIKVAALGVQEQVTVLQRQTGVKDKLAEFWIQALITKAPYLHYMVQNRNYELVITITPSLMSKHLMYIKIHPLNYYIPIYWDKTMRLEASSIDGLTIPPIRASYMIQYRNSLIGKHFKTLQQLAVFRLDTALVPPLVQDLWKATDKLRALLEWDEIDKMNLYLDQADLEILIANVLDIWTLIDPKQIFIKAKLHILLHIVENVRQHGPAILFATEIFECFNAIFHMSSVLSNHLAPSRDIAWSCADLERFKHIVSRGSWVSNKQDHVAAGSNDMLPKKGLSLELQNVHAKINVPH</sequence>
<dbReference type="HOGENOM" id="CLU_529100_0_0_1"/>
<dbReference type="KEGG" id="sla:SERLADRAFT_405916"/>
<dbReference type="EMBL" id="GL945430">
    <property type="protein sequence ID" value="EGO28336.1"/>
    <property type="molecule type" value="Genomic_DNA"/>
</dbReference>
<dbReference type="GeneID" id="18812618"/>
<protein>
    <submittedName>
        <fullName evidence="1">Uncharacterized protein</fullName>
    </submittedName>
</protein>
<dbReference type="Proteomes" id="UP000008064">
    <property type="component" value="Unassembled WGS sequence"/>
</dbReference>